<reference evidence="1 2" key="1">
    <citation type="submission" date="2012-08" db="EMBL/GenBank/DDBJ databases">
        <title>Whole genome shotgun sequence of Austwickia chelonae NBRC 105200.</title>
        <authorList>
            <person name="Yoshida I."/>
            <person name="Hosoyama A."/>
            <person name="Tsuchikane K."/>
            <person name="Katsumata H."/>
            <person name="Ando Y."/>
            <person name="Ohji S."/>
            <person name="Hamada M."/>
            <person name="Tamura T."/>
            <person name="Yamazoe A."/>
            <person name="Yamazaki S."/>
            <person name="Fujita N."/>
        </authorList>
    </citation>
    <scope>NUCLEOTIDE SEQUENCE [LARGE SCALE GENOMIC DNA]</scope>
    <source>
        <strain evidence="1 2">NBRC 105200</strain>
    </source>
</reference>
<evidence type="ECO:0008006" key="3">
    <source>
        <dbReference type="Google" id="ProtNLM"/>
    </source>
</evidence>
<organism evidence="1 2">
    <name type="scientific">Austwickia chelonae NBRC 105200</name>
    <dbReference type="NCBI Taxonomy" id="1184607"/>
    <lineage>
        <taxon>Bacteria</taxon>
        <taxon>Bacillati</taxon>
        <taxon>Actinomycetota</taxon>
        <taxon>Actinomycetes</taxon>
        <taxon>Micrococcales</taxon>
        <taxon>Dermatophilaceae</taxon>
        <taxon>Austwickia</taxon>
    </lineage>
</organism>
<comment type="caution">
    <text evidence="1">The sequence shown here is derived from an EMBL/GenBank/DDBJ whole genome shotgun (WGS) entry which is preliminary data.</text>
</comment>
<evidence type="ECO:0000313" key="1">
    <source>
        <dbReference type="EMBL" id="GAB77632.1"/>
    </source>
</evidence>
<dbReference type="STRING" id="100225.SAMN05421595_1470"/>
<evidence type="ECO:0000313" key="2">
    <source>
        <dbReference type="Proteomes" id="UP000008495"/>
    </source>
</evidence>
<keyword evidence="2" id="KW-1185">Reference proteome</keyword>
<proteinExistence type="predicted"/>
<dbReference type="EMBL" id="BAGZ01000005">
    <property type="protein sequence ID" value="GAB77632.1"/>
    <property type="molecule type" value="Genomic_DNA"/>
</dbReference>
<dbReference type="eggNOG" id="COG0308">
    <property type="taxonomic scope" value="Bacteria"/>
</dbReference>
<dbReference type="InterPro" id="IPR006311">
    <property type="entry name" value="TAT_signal"/>
</dbReference>
<sequence length="398" mass="42789">MSSAEFVSRRDVLRGAAGGAFLFCGATITACADPAPSSRPGRSPDPELSGLEKALSGRAAAYARGDEVGWVGSVRSESGLDEGPGAFAVMQALGVREVSYGAFRRAGQRLGAELSYRIEGVDRVAATGMTWWQLDDRLPRRVGEASFPWEEASAQVRRGADCLVVGGGSPALLSEAVARADGAVAQVHDLWSGERCRPVVLMPVAVAHYERWATQPGSGGQIPAVTVGAVREGRSVGADRVVVNPQMWGRLVAEGKSIVLAHEFTHLVLRRDLDGPRPLWLDEGFCEYIAYRRTSLPEEAVAADLARRVARHGPPDGLPEDKDFSGQARQEAYASAWLACRIVAETHGEEALCRWVRQARGRRAGSPGVVDSLRSVTGWRLPDLESAWRKRVSSLGGR</sequence>
<name>K6W729_9MICO</name>
<dbReference type="RefSeq" id="WP_006502384.1">
    <property type="nucleotide sequence ID" value="NZ_BAGZ01000005.1"/>
</dbReference>
<gene>
    <name evidence="1" type="ORF">AUCHE_05_05470</name>
</gene>
<accession>K6W729</accession>
<dbReference type="Proteomes" id="UP000008495">
    <property type="component" value="Unassembled WGS sequence"/>
</dbReference>
<protein>
    <recommendedName>
        <fullName evidence="3">Peptidase MA-like domain-containing protein</fullName>
    </recommendedName>
</protein>
<dbReference type="PROSITE" id="PS51318">
    <property type="entry name" value="TAT"/>
    <property type="match status" value="1"/>
</dbReference>
<dbReference type="AlphaFoldDB" id="K6W729"/>